<organism evidence="5 6">
    <name type="scientific">Paraburkholderia silvatlantica</name>
    <dbReference type="NCBI Taxonomy" id="321895"/>
    <lineage>
        <taxon>Bacteria</taxon>
        <taxon>Pseudomonadati</taxon>
        <taxon>Pseudomonadota</taxon>
        <taxon>Betaproteobacteria</taxon>
        <taxon>Burkholderiales</taxon>
        <taxon>Burkholderiaceae</taxon>
        <taxon>Paraburkholderia</taxon>
    </lineage>
</organism>
<reference evidence="5 6" key="1">
    <citation type="submission" date="2018-06" db="EMBL/GenBank/DDBJ databases">
        <title>Genomic Encyclopedia of Type Strains, Phase IV (KMG-V): Genome sequencing to study the core and pangenomes of soil and plant-associated prokaryotes.</title>
        <authorList>
            <person name="Whitman W."/>
        </authorList>
    </citation>
    <scope>NUCLEOTIDE SEQUENCE [LARGE SCALE GENOMIC DNA]</scope>
    <source>
        <strain evidence="5 6">SRCL-318</strain>
    </source>
</reference>
<feature type="DNA-binding region" description="H-T-H motif" evidence="2">
    <location>
        <begin position="103"/>
        <end position="122"/>
    </location>
</feature>
<dbReference type="InterPro" id="IPR001647">
    <property type="entry name" value="HTH_TetR"/>
</dbReference>
<dbReference type="EMBL" id="QJSQ01000019">
    <property type="protein sequence ID" value="PYE19673.1"/>
    <property type="molecule type" value="Genomic_DNA"/>
</dbReference>
<feature type="region of interest" description="Disordered" evidence="3">
    <location>
        <begin position="1"/>
        <end position="79"/>
    </location>
</feature>
<dbReference type="RefSeq" id="WP_244306923.1">
    <property type="nucleotide sequence ID" value="NZ_QJSQ01000019.1"/>
</dbReference>
<evidence type="ECO:0000256" key="2">
    <source>
        <dbReference type="PROSITE-ProRule" id="PRU00335"/>
    </source>
</evidence>
<dbReference type="Proteomes" id="UP000247772">
    <property type="component" value="Unassembled WGS sequence"/>
</dbReference>
<dbReference type="AlphaFoldDB" id="A0A2V4UIL2"/>
<feature type="domain" description="HTH tetR-type" evidence="4">
    <location>
        <begin position="81"/>
        <end position="140"/>
    </location>
</feature>
<dbReference type="SUPFAM" id="SSF46689">
    <property type="entry name" value="Homeodomain-like"/>
    <property type="match status" value="1"/>
</dbReference>
<dbReference type="PROSITE" id="PS50977">
    <property type="entry name" value="HTH_TETR_2"/>
    <property type="match status" value="1"/>
</dbReference>
<dbReference type="PANTHER" id="PTHR30055:SF181">
    <property type="entry name" value="BLR6905 PROTEIN"/>
    <property type="match status" value="1"/>
</dbReference>
<keyword evidence="1 2" id="KW-0238">DNA-binding</keyword>
<evidence type="ECO:0000313" key="6">
    <source>
        <dbReference type="Proteomes" id="UP000247772"/>
    </source>
</evidence>
<dbReference type="GO" id="GO:0000976">
    <property type="term" value="F:transcription cis-regulatory region binding"/>
    <property type="evidence" value="ECO:0007669"/>
    <property type="project" value="TreeGrafter"/>
</dbReference>
<evidence type="ECO:0000313" key="5">
    <source>
        <dbReference type="EMBL" id="PYE19673.1"/>
    </source>
</evidence>
<accession>A0A2V4UIL2</accession>
<evidence type="ECO:0000256" key="1">
    <source>
        <dbReference type="ARBA" id="ARBA00023125"/>
    </source>
</evidence>
<dbReference type="InterPro" id="IPR050109">
    <property type="entry name" value="HTH-type_TetR-like_transc_reg"/>
</dbReference>
<protein>
    <submittedName>
        <fullName evidence="5">TetR family transcriptional regulator</fullName>
    </submittedName>
</protein>
<dbReference type="InterPro" id="IPR009057">
    <property type="entry name" value="Homeodomain-like_sf"/>
</dbReference>
<evidence type="ECO:0000259" key="4">
    <source>
        <dbReference type="PROSITE" id="PS50977"/>
    </source>
</evidence>
<dbReference type="Pfam" id="PF00440">
    <property type="entry name" value="TetR_N"/>
    <property type="match status" value="1"/>
</dbReference>
<dbReference type="PRINTS" id="PR00455">
    <property type="entry name" value="HTHTETR"/>
</dbReference>
<comment type="caution">
    <text evidence="5">The sequence shown here is derived from an EMBL/GenBank/DDBJ whole genome shotgun (WGS) entry which is preliminary data.</text>
</comment>
<dbReference type="GO" id="GO:0003700">
    <property type="term" value="F:DNA-binding transcription factor activity"/>
    <property type="evidence" value="ECO:0007669"/>
    <property type="project" value="TreeGrafter"/>
</dbReference>
<proteinExistence type="predicted"/>
<name>A0A2V4UIL2_9BURK</name>
<sequence>MKSTTRKVATPKRSPTRAAKSTRGASTMPGETAARPVTRRARTAPLDAREGAPGIDEPKGAANSVRGRQAAQSTRRRLPRTERQGLVLAKAAEYFAEHGLSAQTRAIAEACGVSQRLLYSLFPSKAALIEEVYNREIAGIFKAIWFVKLKDRSVPLEQRLIDFYRDYYESLLTRRWLRLFLFSSLAGLRMAPTYTDAIVTHALEIVVTEAAHDAGRDVPSKIDELTEIGWTLHGAISHLAIRRRIYSNDNSLPPEEVIALNVRAFLVAVPSLLPMPEAAG</sequence>
<dbReference type="PANTHER" id="PTHR30055">
    <property type="entry name" value="HTH-TYPE TRANSCRIPTIONAL REGULATOR RUTR"/>
    <property type="match status" value="1"/>
</dbReference>
<dbReference type="Gene3D" id="1.10.357.10">
    <property type="entry name" value="Tetracycline Repressor, domain 2"/>
    <property type="match status" value="1"/>
</dbReference>
<evidence type="ECO:0000256" key="3">
    <source>
        <dbReference type="SAM" id="MobiDB-lite"/>
    </source>
</evidence>
<gene>
    <name evidence="5" type="ORF">C7410_119115</name>
</gene>